<feature type="region of interest" description="Disordered" evidence="2">
    <location>
        <begin position="1982"/>
        <end position="2016"/>
    </location>
</feature>
<evidence type="ECO:0000256" key="2">
    <source>
        <dbReference type="SAM" id="MobiDB-lite"/>
    </source>
</evidence>
<feature type="compositionally biased region" description="Polar residues" evidence="2">
    <location>
        <begin position="2005"/>
        <end position="2016"/>
    </location>
</feature>
<dbReference type="EMBL" id="MLAK01000844">
    <property type="protein sequence ID" value="OHT03002.1"/>
    <property type="molecule type" value="Genomic_DNA"/>
</dbReference>
<dbReference type="PANTHER" id="PTHR33331:SF13">
    <property type="entry name" value="COILED-COIL DOMAIN CONTAINING 162"/>
    <property type="match status" value="1"/>
</dbReference>
<organism evidence="3 4">
    <name type="scientific">Tritrichomonas foetus</name>
    <dbReference type="NCBI Taxonomy" id="1144522"/>
    <lineage>
        <taxon>Eukaryota</taxon>
        <taxon>Metamonada</taxon>
        <taxon>Parabasalia</taxon>
        <taxon>Tritrichomonadida</taxon>
        <taxon>Tritrichomonadidae</taxon>
        <taxon>Tritrichomonas</taxon>
    </lineage>
</organism>
<protein>
    <submittedName>
        <fullName evidence="3">Uncharacterized protein</fullName>
    </submittedName>
</protein>
<dbReference type="VEuPathDB" id="TrichDB:TRFO_29705"/>
<feature type="region of interest" description="Disordered" evidence="2">
    <location>
        <begin position="1248"/>
        <end position="1270"/>
    </location>
</feature>
<feature type="compositionally biased region" description="Low complexity" evidence="2">
    <location>
        <begin position="834"/>
        <end position="857"/>
    </location>
</feature>
<feature type="region of interest" description="Disordered" evidence="2">
    <location>
        <begin position="1580"/>
        <end position="1703"/>
    </location>
</feature>
<feature type="coiled-coil region" evidence="1">
    <location>
        <begin position="1928"/>
        <end position="1962"/>
    </location>
</feature>
<dbReference type="RefSeq" id="XP_068356138.1">
    <property type="nucleotide sequence ID" value="XM_068506931.1"/>
</dbReference>
<dbReference type="Proteomes" id="UP000179807">
    <property type="component" value="Unassembled WGS sequence"/>
</dbReference>
<proteinExistence type="predicted"/>
<sequence>MNDFRTKQNSHHQNLISMLLKYSASEISAFDLELPKFENFNLLMQEELQSVIKQYKEIKPCCDPQFYTNKLENDFMKKSSVKSVPNMVKFYQQLINDAKWKSKTVFNRLNKPITLPEFSNYFPLFSKSISEHLGNCELAKQSLQSQNMTTEFVETVIKYEFYKHFCNFQIDNFFYLFKRFPLLRRKEIFKKATERLIHDLMLDFNPASVPTVIDTQDGLFNELRRLANVLNIEFDIDSHDGQHFSYSCEKNYYECLSRVIVFELFDEKNRTPMVENPDFIDRLNYIFLENIEIEKGILFSFENLIKPDDENMNTIIKKFSYGMIKELTSDKVTALLRLQFTRNKRLIHSIVDSIKKIELLRNVILDINEQNFFDSHFNIFRKTTLCIASFVKKEVSAKGLSIDNESLLEILLDLYDQFYTEKVNILNSFREIQINTPNIEIYDLTKKIIELRPNFKSGKQNNCLKSFHLYVDILKNLSKAIQTLINTQIYTQKSFGLIYGEYFPTFEFPNVKTTPYQLSSVSFPYSPYETFPFLNKIIKFLPIIKEITLEIAGSLNIRCYQYQDYIQNAVLEQLNEEMNFFLTNSCAESYQFISKMSEKVAMTMTSPHLNDIIYILNSIHEMDQRKRFKYAMRLREMIYLGWKLEKFLVRSDFCLPIYKQQLNLIKNDPREILIDFAYGDYDFSAISHDWVSDELEKIVTAQHNYNLALETAIRFNNYHFDSIFIEQILEMNEYKVHLPHKAKLEQKQRQEIISILPSLLFYEPDLISPSLYPNAFCYISAVSDFLNCDKLINAFIPFSLRSELTFIAILERNFLHHYSNYEVFTFSSPKKSRSQSSESNFVNGSESNSENQSGSNSLNNSEMCFENIIDSNNNLNHFIVPTIPQCLSIDKNREFLQNLMKFLTIRYQLLKYMQHDSYLAQAKPRTVENIYNDKVLWISPFFSRINVEMKQFPEYKNLEFSMNYFNVERETYCSKQVLVAIALLELSIRQGSFTSFTSESAKSYLLDINKPPIGNHSFMSDLLYSPFYLNQFWYQCNDQFRSEYSNHQSITEQTVDDSIVGFKDMEYRIAAHEFSVNLLRFSFMRLGYYVLLKTKNPKDVNISSSIKLLNHEIWSVGNHNYDNKVNIKATSRIGSKPTVGTIETRLLEERFTVLLEVMAEFFTKCQIEIIDQIYEEEIEKFERSFSVPTSLLKPDCYSKRMQINTPQVSYIPPISSLKEQFVQEVRYARSRFVHSLFRYVSLSMTDIPSDNNETSENTNETKENDSENFDLEKSSDLGTTCLIRVDDLKARIKELSVMLDYFLDISGNRLRKTWAGFLQNGINETKGNTESQILMNLFVKNFILKYNRIIIVNLATKLKDQYLQLAHLRDKERVINQEQERFEKMKAREYRAEFDCLIKDLKEEIRKAKLRFVKAKNSMYDSAGSSVGRYNIKKINIDEQIAPLTIENSYKLAKTPKENSDSSGTNSLLVQDNPSTISPISSPLIGNSTEINTPEPHIESLPIVQPPTDSILSSSNQNYDNSINMNESFEALPTQKKAESPISSQKSLFEPNEQAEQNQEIGAHSVLKPNLNALLLTEPEKSQQNDFPQTPKIPTNSTKNRENSSSSNVRWTRSLVDEFPSLHDEDLTPQARNRQNLSARRNRSSREPGMRFSMFTKDKRNSSNGNFPVNEPNSRIRAPRRKSIARSTRSTPREKKKTAKPEPPKFEFIDIDIALQPTKEKQPKVMKSVTEKIEDTKKKIEDLEKLRKMLRITTTISGIAVKKIYSRMIKKVAEEKKSFSAMLWHGKRLFEEDMAELNEELRKAYSKLTNAEIEIENLHVEIEESKRKTVKLLHWKEMNLRQIDNIHKELRKLTNVGDVNITQLLTKINARKEELELLEFEHEKLEEEIYYQVKEPMMELDEMRREISYRKATCVRRPKPQEPPISMSDQVQNKVNEILEMNKMLTQENEEIRMKIYELENQIQKVPEEKQVLIDNLFESDMKPTRSKSNRTGKRVVVKPEKTRFSQSGRPGTSRY</sequence>
<feature type="region of interest" description="Disordered" evidence="2">
    <location>
        <begin position="830"/>
        <end position="857"/>
    </location>
</feature>
<feature type="compositionally biased region" description="Basic and acidic residues" evidence="2">
    <location>
        <begin position="1259"/>
        <end position="1270"/>
    </location>
</feature>
<keyword evidence="4" id="KW-1185">Reference proteome</keyword>
<feature type="compositionally biased region" description="Polar residues" evidence="2">
    <location>
        <begin position="1584"/>
        <end position="1611"/>
    </location>
</feature>
<feature type="coiled-coil region" evidence="1">
    <location>
        <begin position="1787"/>
        <end position="1828"/>
    </location>
</feature>
<feature type="coiled-coil region" evidence="1">
    <location>
        <begin position="1368"/>
        <end position="1418"/>
    </location>
</feature>
<evidence type="ECO:0000256" key="1">
    <source>
        <dbReference type="SAM" id="Coils"/>
    </source>
</evidence>
<feature type="compositionally biased region" description="Polar residues" evidence="2">
    <location>
        <begin position="1630"/>
        <end position="1639"/>
    </location>
</feature>
<evidence type="ECO:0000313" key="3">
    <source>
        <dbReference type="EMBL" id="OHT03002.1"/>
    </source>
</evidence>
<keyword evidence="1" id="KW-0175">Coiled coil</keyword>
<feature type="compositionally biased region" description="Basic residues" evidence="2">
    <location>
        <begin position="1985"/>
        <end position="1997"/>
    </location>
</feature>
<dbReference type="InterPro" id="IPR040401">
    <property type="entry name" value="CCDC162"/>
</dbReference>
<feature type="compositionally biased region" description="Polar residues" evidence="2">
    <location>
        <begin position="1662"/>
        <end position="1673"/>
    </location>
</feature>
<feature type="region of interest" description="Disordered" evidence="2">
    <location>
        <begin position="1532"/>
        <end position="1558"/>
    </location>
</feature>
<name>A0A1J4JWB2_9EUKA</name>
<reference evidence="3" key="1">
    <citation type="submission" date="2016-10" db="EMBL/GenBank/DDBJ databases">
        <authorList>
            <person name="Benchimol M."/>
            <person name="Almeida L.G."/>
            <person name="Vasconcelos A.T."/>
            <person name="Perreira-Neves A."/>
            <person name="Rosa I.A."/>
            <person name="Tasca T."/>
            <person name="Bogo M.R."/>
            <person name="de Souza W."/>
        </authorList>
    </citation>
    <scope>NUCLEOTIDE SEQUENCE [LARGE SCALE GENOMIC DNA]</scope>
    <source>
        <strain evidence="3">K</strain>
    </source>
</reference>
<evidence type="ECO:0000313" key="4">
    <source>
        <dbReference type="Proteomes" id="UP000179807"/>
    </source>
</evidence>
<dbReference type="PANTHER" id="PTHR33331">
    <property type="entry name" value="COILED-COIL DOMAIN-CONTAINING PROTEIN 162"/>
    <property type="match status" value="1"/>
</dbReference>
<feature type="coiled-coil region" evidence="1">
    <location>
        <begin position="1726"/>
        <end position="1753"/>
    </location>
</feature>
<accession>A0A1J4JWB2</accession>
<dbReference type="GeneID" id="94841635"/>
<gene>
    <name evidence="3" type="ORF">TRFO_29705</name>
</gene>
<feature type="compositionally biased region" description="Low complexity" evidence="2">
    <location>
        <begin position="1249"/>
        <end position="1258"/>
    </location>
</feature>
<comment type="caution">
    <text evidence="3">The sequence shown here is derived from an EMBL/GenBank/DDBJ whole genome shotgun (WGS) entry which is preliminary data.</text>
</comment>